<dbReference type="Pfam" id="PF21056">
    <property type="entry name" value="ZSWIM1-3_RNaseH-like"/>
    <property type="match status" value="1"/>
</dbReference>
<dbReference type="EMBL" id="VCGU01000010">
    <property type="protein sequence ID" value="TRY69194.1"/>
    <property type="molecule type" value="Genomic_DNA"/>
</dbReference>
<dbReference type="AlphaFoldDB" id="A0A553NUU4"/>
<comment type="caution">
    <text evidence="2">The sequence shown here is derived from an EMBL/GenBank/DDBJ whole genome shotgun (WGS) entry which is preliminary data.</text>
</comment>
<evidence type="ECO:0000313" key="3">
    <source>
        <dbReference type="Proteomes" id="UP000318571"/>
    </source>
</evidence>
<evidence type="ECO:0000259" key="1">
    <source>
        <dbReference type="Pfam" id="PF21056"/>
    </source>
</evidence>
<organism evidence="2 3">
    <name type="scientific">Tigriopus californicus</name>
    <name type="common">Marine copepod</name>
    <dbReference type="NCBI Taxonomy" id="6832"/>
    <lineage>
        <taxon>Eukaryota</taxon>
        <taxon>Metazoa</taxon>
        <taxon>Ecdysozoa</taxon>
        <taxon>Arthropoda</taxon>
        <taxon>Crustacea</taxon>
        <taxon>Multicrustacea</taxon>
        <taxon>Hexanauplia</taxon>
        <taxon>Copepoda</taxon>
        <taxon>Harpacticoida</taxon>
        <taxon>Harpacticidae</taxon>
        <taxon>Tigriopus</taxon>
    </lineage>
</organism>
<sequence>MPICFRMLQALYTAGIPKKTVLEQYCSFENYSNMNQKLITSMDLRNLEKLHVNNGIDLKKSDFENICDLMERPDFRGFSFTDLEHDPNTVPSTISDKLIPNATKSMIVYASEEMLSQFHKYPVTLFVDGTHGTNKSKYSLISFVVADTRGEGVPIMIVIAKTESKEVIIPALEILQHLAPEALSNVKALDDTSNSWQYFEKNYGPNGKVAKPHEWARCFLLGTVATNLIIERYHRTIKDHGLRRMKRMDQLCFDLVRVDRFYRRKEAELQYGIYGAHKPSKAQADFESCHPDNIEDYAVTTALEDRKQKAVEILMRWKEFVEQGPSSELRIVLDHIEKFNGEAPIKMKRNIFPHVDRKRKRERAPINMDQAGIANMEKDILPLQIEVIKAQINMTRIPISESVAGHRDKLLPNQLQFAVYLQ</sequence>
<proteinExistence type="predicted"/>
<evidence type="ECO:0000313" key="2">
    <source>
        <dbReference type="EMBL" id="TRY69194.1"/>
    </source>
</evidence>
<dbReference type="Proteomes" id="UP000318571">
    <property type="component" value="Chromosome 1"/>
</dbReference>
<feature type="domain" description="ZSWIM1/3 RNaseH-like" evidence="1">
    <location>
        <begin position="101"/>
        <end position="180"/>
    </location>
</feature>
<keyword evidence="3" id="KW-1185">Reference proteome</keyword>
<reference evidence="2 3" key="1">
    <citation type="journal article" date="2018" name="Nat. Ecol. Evol.">
        <title>Genomic signatures of mitonuclear coevolution across populations of Tigriopus californicus.</title>
        <authorList>
            <person name="Barreto F.S."/>
            <person name="Watson E.T."/>
            <person name="Lima T.G."/>
            <person name="Willett C.S."/>
            <person name="Edmands S."/>
            <person name="Li W."/>
            <person name="Burton R.S."/>
        </authorList>
    </citation>
    <scope>NUCLEOTIDE SEQUENCE [LARGE SCALE GENOMIC DNA]</scope>
    <source>
        <strain evidence="2 3">San Diego</strain>
    </source>
</reference>
<accession>A0A553NUU4</accession>
<dbReference type="InterPro" id="IPR048324">
    <property type="entry name" value="ZSWIM1-3_RNaseH-like"/>
</dbReference>
<protein>
    <recommendedName>
        <fullName evidence="1">ZSWIM1/3 RNaseH-like domain-containing protein</fullName>
    </recommendedName>
</protein>
<gene>
    <name evidence="2" type="ORF">TCAL_16511</name>
</gene>
<name>A0A553NUU4_TIGCA</name>